<dbReference type="AlphaFoldDB" id="A0A9W5WUV5"/>
<comment type="caution">
    <text evidence="2">The sequence shown here is derived from an EMBL/GenBank/DDBJ whole genome shotgun (WGS) entry which is preliminary data.</text>
</comment>
<evidence type="ECO:0000313" key="2">
    <source>
        <dbReference type="EMBL" id="GFE53637.1"/>
    </source>
</evidence>
<feature type="region of interest" description="Disordered" evidence="1">
    <location>
        <begin position="99"/>
        <end position="119"/>
    </location>
</feature>
<feature type="region of interest" description="Disordered" evidence="1">
    <location>
        <begin position="34"/>
        <end position="54"/>
    </location>
</feature>
<keyword evidence="3" id="KW-1185">Reference proteome</keyword>
<proteinExistence type="predicted"/>
<organism evidence="2 3">
    <name type="scientific">Babesia ovis</name>
    <dbReference type="NCBI Taxonomy" id="5869"/>
    <lineage>
        <taxon>Eukaryota</taxon>
        <taxon>Sar</taxon>
        <taxon>Alveolata</taxon>
        <taxon>Apicomplexa</taxon>
        <taxon>Aconoidasida</taxon>
        <taxon>Piroplasmida</taxon>
        <taxon>Babesiidae</taxon>
        <taxon>Babesia</taxon>
    </lineage>
</organism>
<gene>
    <name evidence="2" type="ORF">BaOVIS_010410</name>
</gene>
<name>A0A9W5WUV5_BABOV</name>
<accession>A0A9W5WUV5</accession>
<evidence type="ECO:0000256" key="1">
    <source>
        <dbReference type="SAM" id="MobiDB-lite"/>
    </source>
</evidence>
<sequence length="119" mass="11884">MSPNNSSSNSSIVSPPLPPLGMSFKSRSIKSTSAFDLGPIGSESCASSRSDANSSSILNSSSMLLMGSSTPGTSFVTGESTFASLGDAGFSSFTVFTSSADSTASSIVKSKSGEGKSES</sequence>
<dbReference type="EMBL" id="BLIY01000007">
    <property type="protein sequence ID" value="GFE53637.1"/>
    <property type="molecule type" value="Genomic_DNA"/>
</dbReference>
<evidence type="ECO:0000313" key="3">
    <source>
        <dbReference type="Proteomes" id="UP001057455"/>
    </source>
</evidence>
<protein>
    <submittedName>
        <fullName evidence="2">Uncharacterized protein</fullName>
    </submittedName>
</protein>
<dbReference type="Proteomes" id="UP001057455">
    <property type="component" value="Unassembled WGS sequence"/>
</dbReference>
<reference evidence="2" key="1">
    <citation type="submission" date="2019-12" db="EMBL/GenBank/DDBJ databases">
        <title>Genome sequence of Babesia ovis.</title>
        <authorList>
            <person name="Yamagishi J."/>
            <person name="Sevinc F."/>
            <person name="Xuan X."/>
        </authorList>
    </citation>
    <scope>NUCLEOTIDE SEQUENCE</scope>
    <source>
        <strain evidence="2">Selcuk</strain>
    </source>
</reference>
<feature type="compositionally biased region" description="Low complexity" evidence="1">
    <location>
        <begin position="42"/>
        <end position="54"/>
    </location>
</feature>